<feature type="transmembrane region" description="Helical" evidence="1">
    <location>
        <begin position="147"/>
        <end position="168"/>
    </location>
</feature>
<keyword evidence="1" id="KW-0472">Membrane</keyword>
<keyword evidence="1" id="KW-0812">Transmembrane</keyword>
<comment type="caution">
    <text evidence="2">The sequence shown here is derived from an EMBL/GenBank/DDBJ whole genome shotgun (WGS) entry which is preliminary data.</text>
</comment>
<reference evidence="2 3" key="1">
    <citation type="submission" date="2016-11" db="EMBL/GenBank/DDBJ databases">
        <title>Mixed transmission modes and dynamic genome evolution in an obligate animal-bacterial symbiosis.</title>
        <authorList>
            <person name="Russell S.L."/>
            <person name="Corbett-Detig R.B."/>
            <person name="Cavanaugh C.M."/>
        </authorList>
    </citation>
    <scope>NUCLEOTIDE SEQUENCE [LARGE SCALE GENOMIC DNA]</scope>
    <source>
        <strain evidence="2">Se-Cadez</strain>
    </source>
</reference>
<dbReference type="PANTHER" id="PTHR38684:SF1">
    <property type="entry name" value="PROTEIN AMPE"/>
    <property type="match status" value="1"/>
</dbReference>
<protein>
    <recommendedName>
        <fullName evidence="4">Regulatory signaling modulator protein AmpE</fullName>
    </recommendedName>
</protein>
<organism evidence="2 3">
    <name type="scientific">Solemya velesiana gill symbiont</name>
    <dbReference type="NCBI Taxonomy" id="1918948"/>
    <lineage>
        <taxon>Bacteria</taxon>
        <taxon>Pseudomonadati</taxon>
        <taxon>Pseudomonadota</taxon>
        <taxon>Gammaproteobacteria</taxon>
        <taxon>sulfur-oxidizing symbionts</taxon>
    </lineage>
</organism>
<dbReference type="GO" id="GO:0009236">
    <property type="term" value="P:cobalamin biosynthetic process"/>
    <property type="evidence" value="ECO:0007669"/>
    <property type="project" value="UniProtKB-UniPathway"/>
</dbReference>
<evidence type="ECO:0000313" key="3">
    <source>
        <dbReference type="Proteomes" id="UP000190896"/>
    </source>
</evidence>
<keyword evidence="3" id="KW-1185">Reference proteome</keyword>
<gene>
    <name evidence="2" type="ORF">BOW51_05680</name>
</gene>
<accession>A0A1T2KVJ5</accession>
<feature type="transmembrane region" description="Helical" evidence="1">
    <location>
        <begin position="6"/>
        <end position="24"/>
    </location>
</feature>
<dbReference type="InterPro" id="IPR004485">
    <property type="entry name" value="Cobalamin_biosynth_CobD/CbiB"/>
</dbReference>
<dbReference type="PANTHER" id="PTHR38684">
    <property type="entry name" value="PROTEIN AMPE"/>
    <property type="match status" value="1"/>
</dbReference>
<evidence type="ECO:0008006" key="4">
    <source>
        <dbReference type="Google" id="ProtNLM"/>
    </source>
</evidence>
<name>A0A1T2KVJ5_9GAMM</name>
<dbReference type="GO" id="GO:0046677">
    <property type="term" value="P:response to antibiotic"/>
    <property type="evidence" value="ECO:0007669"/>
    <property type="project" value="TreeGrafter"/>
</dbReference>
<evidence type="ECO:0000313" key="2">
    <source>
        <dbReference type="EMBL" id="OOZ36760.1"/>
    </source>
</evidence>
<dbReference type="EMBL" id="MPRJ01000027">
    <property type="protein sequence ID" value="OOZ36760.1"/>
    <property type="molecule type" value="Genomic_DNA"/>
</dbReference>
<dbReference type="UniPathway" id="UPA00148"/>
<dbReference type="GO" id="GO:0048472">
    <property type="term" value="F:threonine-phosphate decarboxylase activity"/>
    <property type="evidence" value="ECO:0007669"/>
    <property type="project" value="InterPro"/>
</dbReference>
<dbReference type="AlphaFoldDB" id="A0A1T2KVJ5"/>
<feature type="transmembrane region" description="Helical" evidence="1">
    <location>
        <begin position="51"/>
        <end position="71"/>
    </location>
</feature>
<evidence type="ECO:0000256" key="1">
    <source>
        <dbReference type="SAM" id="Phobius"/>
    </source>
</evidence>
<dbReference type="Pfam" id="PF03186">
    <property type="entry name" value="CobD_Cbib"/>
    <property type="match status" value="1"/>
</dbReference>
<sequence length="293" mass="32285">MGTTDFIMTFFAILISLLLDRFALEQETYRSGRWFDGYRNWLKEKLPDHPLAILLVPVAPLVAIGWFQSVFDSGLSALVYSSIVLLFCLGPLDLDRQVNRVIDELETDAEHESETLSAMLGSETVASAPDTGIRLAGKILTEAYNRLFGVIFWFILLGPLGAALYRIAHHLNSNAHESETVEETNDVIAQLCYLLDWLPARMTALLYAVSGSFEDALHGWQASADIADHRLEANKRILSGAGLGALRVGEEYEEQGSPLSTAVLAETALGLVWRASLVLIGLLALGYLVYWIG</sequence>
<feature type="transmembrane region" description="Helical" evidence="1">
    <location>
        <begin position="77"/>
        <end position="94"/>
    </location>
</feature>
<dbReference type="InterPro" id="IPR052966">
    <property type="entry name" value="Beta-lactamase_Reg"/>
</dbReference>
<dbReference type="Proteomes" id="UP000190896">
    <property type="component" value="Unassembled WGS sequence"/>
</dbReference>
<dbReference type="GO" id="GO:0005886">
    <property type="term" value="C:plasma membrane"/>
    <property type="evidence" value="ECO:0007669"/>
    <property type="project" value="TreeGrafter"/>
</dbReference>
<proteinExistence type="predicted"/>
<feature type="transmembrane region" description="Helical" evidence="1">
    <location>
        <begin position="271"/>
        <end position="292"/>
    </location>
</feature>
<keyword evidence="1" id="KW-1133">Transmembrane helix</keyword>